<protein>
    <submittedName>
        <fullName evidence="1">Uncharacterized protein</fullName>
    </submittedName>
</protein>
<gene>
    <name evidence="1" type="ordered locus">Tthe_1575</name>
</gene>
<dbReference type="RefSeq" id="WP_013298052.1">
    <property type="nucleotide sequence ID" value="NC_014410.1"/>
</dbReference>
<sequence length="81" mass="9293">MSYYKVLISCGHVGNSKEITIARYFKAKNIIEAFESGNRMPRAKRKHSYTSVLLVKPIDETSYIDGKFQERTNSYLTINLG</sequence>
<keyword evidence="2" id="KW-1185">Reference proteome</keyword>
<dbReference type="HOGENOM" id="CLU_2604926_0_0_9"/>
<dbReference type="EMBL" id="CP002171">
    <property type="protein sequence ID" value="ADL69085.1"/>
    <property type="molecule type" value="Genomic_DNA"/>
</dbReference>
<accession>D9TPA5</accession>
<dbReference type="STRING" id="580327.Tthe_1575"/>
<organism evidence="1 2">
    <name type="scientific">Thermoanaerobacterium thermosaccharolyticum (strain ATCC 7956 / DSM 571 / NCIMB 9385 / NCA 3814 / NCTC 13789 / WDCM 00135 / 2032)</name>
    <name type="common">Clostridium thermosaccharolyticum</name>
    <dbReference type="NCBI Taxonomy" id="580327"/>
    <lineage>
        <taxon>Bacteria</taxon>
        <taxon>Bacillati</taxon>
        <taxon>Bacillota</taxon>
        <taxon>Clostridia</taxon>
        <taxon>Thermoanaerobacterales</taxon>
        <taxon>Thermoanaerobacteraceae</taxon>
        <taxon>Thermoanaerobacterium</taxon>
    </lineage>
</organism>
<proteinExistence type="predicted"/>
<evidence type="ECO:0000313" key="2">
    <source>
        <dbReference type="Proteomes" id="UP000001626"/>
    </source>
</evidence>
<name>D9TPA5_THETC</name>
<dbReference type="eggNOG" id="ENOG502ZT8R">
    <property type="taxonomic scope" value="Bacteria"/>
</dbReference>
<dbReference type="AlphaFoldDB" id="D9TPA5"/>
<dbReference type="GeneID" id="93864413"/>
<evidence type="ECO:0000313" key="1">
    <source>
        <dbReference type="EMBL" id="ADL69085.1"/>
    </source>
</evidence>
<dbReference type="Proteomes" id="UP000001626">
    <property type="component" value="Chromosome"/>
</dbReference>
<dbReference type="KEGG" id="ttm:Tthe_1575"/>
<dbReference type="OrthoDB" id="1729969at2"/>
<reference evidence="1 2" key="1">
    <citation type="submission" date="2010-08" db="EMBL/GenBank/DDBJ databases">
        <title>Complete sequence of Thermoanaerobacterium thermosaccharolyticum DSM 571.</title>
        <authorList>
            <consortium name="US DOE Joint Genome Institute"/>
            <person name="Lucas S."/>
            <person name="Copeland A."/>
            <person name="Lapidus A."/>
            <person name="Cheng J.-F."/>
            <person name="Bruce D."/>
            <person name="Goodwin L."/>
            <person name="Pitluck S."/>
            <person name="Teshima H."/>
            <person name="Detter J.C."/>
            <person name="Han C."/>
            <person name="Tapia R."/>
            <person name="Land M."/>
            <person name="Hauser L."/>
            <person name="Chang Y.-J."/>
            <person name="Jeffries C."/>
            <person name="Kyrpides N."/>
            <person name="Ivanova N."/>
            <person name="Mikhailova N."/>
            <person name="Hemme C.L."/>
            <person name="Woyke T."/>
        </authorList>
    </citation>
    <scope>NUCLEOTIDE SEQUENCE [LARGE SCALE GENOMIC DNA]</scope>
    <source>
        <strain evidence="2">ATCC 7956 / DSM 571 / NCIMB 9385 / NCA 3814 / NCTC 13789 / WDCM 00135 / 2032</strain>
    </source>
</reference>